<accession>A0A1B0GL81</accession>
<evidence type="ECO:0000256" key="1">
    <source>
        <dbReference type="SAM" id="MobiDB-lite"/>
    </source>
</evidence>
<evidence type="ECO:0000313" key="2">
    <source>
        <dbReference type="EnsemblMetazoa" id="LLOJ009856-PA"/>
    </source>
</evidence>
<protein>
    <submittedName>
        <fullName evidence="2">Uncharacterized protein</fullName>
    </submittedName>
</protein>
<evidence type="ECO:0000313" key="3">
    <source>
        <dbReference type="Proteomes" id="UP000092461"/>
    </source>
</evidence>
<keyword evidence="3" id="KW-1185">Reference proteome</keyword>
<feature type="compositionally biased region" description="Low complexity" evidence="1">
    <location>
        <begin position="34"/>
        <end position="63"/>
    </location>
</feature>
<organism evidence="2 3">
    <name type="scientific">Lutzomyia longipalpis</name>
    <name type="common">Sand fly</name>
    <dbReference type="NCBI Taxonomy" id="7200"/>
    <lineage>
        <taxon>Eukaryota</taxon>
        <taxon>Metazoa</taxon>
        <taxon>Ecdysozoa</taxon>
        <taxon>Arthropoda</taxon>
        <taxon>Hexapoda</taxon>
        <taxon>Insecta</taxon>
        <taxon>Pterygota</taxon>
        <taxon>Neoptera</taxon>
        <taxon>Endopterygota</taxon>
        <taxon>Diptera</taxon>
        <taxon>Nematocera</taxon>
        <taxon>Psychodoidea</taxon>
        <taxon>Psychodidae</taxon>
        <taxon>Lutzomyia</taxon>
        <taxon>Lutzomyia</taxon>
    </lineage>
</organism>
<dbReference type="AlphaFoldDB" id="A0A1B0GL81"/>
<reference evidence="2" key="1">
    <citation type="submission" date="2020-05" db="UniProtKB">
        <authorList>
            <consortium name="EnsemblMetazoa"/>
        </authorList>
    </citation>
    <scope>IDENTIFICATION</scope>
    <source>
        <strain evidence="2">Jacobina</strain>
    </source>
</reference>
<dbReference type="VEuPathDB" id="VectorBase:LLOJ009856"/>
<dbReference type="EnsemblMetazoa" id="LLOJ009856-RA">
    <property type="protein sequence ID" value="LLOJ009856-PA"/>
    <property type="gene ID" value="LLOJ009856"/>
</dbReference>
<sequence>MATPSRENSVKHQRGACKSAAIPSASHHYHHMGSDASISSISGSTGTPVSGSPTTISISSAPPQHRGSPTLPPLSAGSGPSRQRSLRDRLKEGITGSFTWQVLISFLFVTR</sequence>
<feature type="region of interest" description="Disordered" evidence="1">
    <location>
        <begin position="1"/>
        <end position="91"/>
    </location>
</feature>
<dbReference type="Proteomes" id="UP000092461">
    <property type="component" value="Unassembled WGS sequence"/>
</dbReference>
<dbReference type="EMBL" id="AJWK01034503">
    <property type="status" value="NOT_ANNOTATED_CDS"/>
    <property type="molecule type" value="Genomic_DNA"/>
</dbReference>
<dbReference type="EMBL" id="AJWK01034502">
    <property type="status" value="NOT_ANNOTATED_CDS"/>
    <property type="molecule type" value="Genomic_DNA"/>
</dbReference>
<name>A0A1B0GL81_LUTLO</name>
<dbReference type="VEuPathDB" id="VectorBase:LLONM1_002338"/>
<proteinExistence type="predicted"/>